<accession>Q0SKA0</accession>
<feature type="region of interest" description="Disordered" evidence="1">
    <location>
        <begin position="208"/>
        <end position="228"/>
    </location>
</feature>
<feature type="compositionally biased region" description="Polar residues" evidence="1">
    <location>
        <begin position="213"/>
        <end position="228"/>
    </location>
</feature>
<proteinExistence type="predicted"/>
<dbReference type="HOGENOM" id="CLU_1214049_0_0_11"/>
<dbReference type="EMBL" id="CP000431">
    <property type="protein sequence ID" value="ABG92036.1"/>
    <property type="molecule type" value="Genomic_DNA"/>
</dbReference>
<dbReference type="InterPro" id="IPR011051">
    <property type="entry name" value="RmlC_Cupin_sf"/>
</dbReference>
<reference evidence="4" key="1">
    <citation type="journal article" date="2006" name="Proc. Natl. Acad. Sci. U.S.A.">
        <title>The complete genome of Rhodococcus sp. RHA1 provides insights into a catabolic powerhouse.</title>
        <authorList>
            <person name="McLeod M.P."/>
            <person name="Warren R.L."/>
            <person name="Hsiao W.W.L."/>
            <person name="Araki N."/>
            <person name="Myhre M."/>
            <person name="Fernandes C."/>
            <person name="Miyazawa D."/>
            <person name="Wong W."/>
            <person name="Lillquist A.L."/>
            <person name="Wang D."/>
            <person name="Dosanjh M."/>
            <person name="Hara H."/>
            <person name="Petrescu A."/>
            <person name="Morin R.D."/>
            <person name="Yang G."/>
            <person name="Stott J.M."/>
            <person name="Schein J.E."/>
            <person name="Shin H."/>
            <person name="Smailus D."/>
            <person name="Siddiqui A.S."/>
            <person name="Marra M.A."/>
            <person name="Jones S.J.M."/>
            <person name="Holt R."/>
            <person name="Brinkman F.S.L."/>
            <person name="Miyauchi K."/>
            <person name="Fukuda M."/>
            <person name="Davies J.E."/>
            <person name="Mohn W.W."/>
            <person name="Eltis L.D."/>
        </authorList>
    </citation>
    <scope>NUCLEOTIDE SEQUENCE [LARGE SCALE GENOMIC DNA]</scope>
    <source>
        <strain evidence="4">RHA1</strain>
    </source>
</reference>
<name>Q0SKA0_RHOJR</name>
<dbReference type="InterPro" id="IPR014710">
    <property type="entry name" value="RmlC-like_jellyroll"/>
</dbReference>
<gene>
    <name evidence="3" type="ordered locus">RHA1_ro00200</name>
</gene>
<dbReference type="SMART" id="SM00835">
    <property type="entry name" value="Cupin_1"/>
    <property type="match status" value="1"/>
</dbReference>
<feature type="domain" description="Cupin type-1" evidence="2">
    <location>
        <begin position="102"/>
        <end position="219"/>
    </location>
</feature>
<dbReference type="KEGG" id="rha:RHA1_ro00200"/>
<evidence type="ECO:0000259" key="2">
    <source>
        <dbReference type="SMART" id="SM00835"/>
    </source>
</evidence>
<dbReference type="Gene3D" id="2.60.120.10">
    <property type="entry name" value="Jelly Rolls"/>
    <property type="match status" value="1"/>
</dbReference>
<evidence type="ECO:0000313" key="3">
    <source>
        <dbReference type="EMBL" id="ABG92036.1"/>
    </source>
</evidence>
<dbReference type="SUPFAM" id="SSF51182">
    <property type="entry name" value="RmlC-like cupins"/>
    <property type="match status" value="1"/>
</dbReference>
<dbReference type="Proteomes" id="UP000008710">
    <property type="component" value="Chromosome"/>
</dbReference>
<dbReference type="eggNOG" id="COG2140">
    <property type="taxonomic scope" value="Bacteria"/>
</dbReference>
<dbReference type="AlphaFoldDB" id="Q0SKA0"/>
<protein>
    <submittedName>
        <fullName evidence="3">Possible oxalate decarboxylase</fullName>
    </submittedName>
</protein>
<organism evidence="3 4">
    <name type="scientific">Rhodococcus jostii (strain RHA1)</name>
    <dbReference type="NCBI Taxonomy" id="101510"/>
    <lineage>
        <taxon>Bacteria</taxon>
        <taxon>Bacillati</taxon>
        <taxon>Actinomycetota</taxon>
        <taxon>Actinomycetes</taxon>
        <taxon>Mycobacteriales</taxon>
        <taxon>Nocardiaceae</taxon>
        <taxon>Rhodococcus</taxon>
    </lineage>
</organism>
<evidence type="ECO:0000313" key="4">
    <source>
        <dbReference type="Proteomes" id="UP000008710"/>
    </source>
</evidence>
<sequence length="228" mass="25419">MTTPSGRPARHVLRRGIPHRRHTASAAEFDTAYERVSAGQISLCIVTPIPTRSFDFTGTILLGTLYVRTASHHRHGRQFHEHATQQPQHLAHRWRDRRAIRPRLDHPDNSGHVPDPERHVDQTRADQSRCHAHPHWHANANELTYCVSGTSLVSVLDTGSTFSTFTIGAGEMFHIDSGSLHHIENVGADVAEFIIAFRSERPEDFGLGAAFGTSPTVTSSPSRNRIRP</sequence>
<dbReference type="Pfam" id="PF00190">
    <property type="entry name" value="Cupin_1"/>
    <property type="match status" value="1"/>
</dbReference>
<dbReference type="InterPro" id="IPR006045">
    <property type="entry name" value="Cupin_1"/>
</dbReference>
<evidence type="ECO:0000256" key="1">
    <source>
        <dbReference type="SAM" id="MobiDB-lite"/>
    </source>
</evidence>